<dbReference type="KEGG" id="vg:26642048"/>
<accession>A0A0N7EMH2</accession>
<protein>
    <submittedName>
        <fullName evidence="1">Putative major tail protein</fullName>
    </submittedName>
</protein>
<dbReference type="EMBL" id="KT734862">
    <property type="protein sequence ID" value="ALF51519.1"/>
    <property type="molecule type" value="Genomic_DNA"/>
</dbReference>
<evidence type="ECO:0000313" key="1">
    <source>
        <dbReference type="EMBL" id="ALF51519.1"/>
    </source>
</evidence>
<dbReference type="RefSeq" id="YP_009215710.1">
    <property type="nucleotide sequence ID" value="NC_028980.1"/>
</dbReference>
<gene>
    <name evidence="1" type="ORF">PAE1_19</name>
</gene>
<dbReference type="InterPro" id="IPR044000">
    <property type="entry name" value="Phage_tube_2"/>
</dbReference>
<dbReference type="Pfam" id="PF18906">
    <property type="entry name" value="Phage_tube_2"/>
    <property type="match status" value="1"/>
</dbReference>
<evidence type="ECO:0000313" key="2">
    <source>
        <dbReference type="Proteomes" id="UP000204629"/>
    </source>
</evidence>
<organism evidence="1 2">
    <name type="scientific">Pseudomonas phage PAE1</name>
    <dbReference type="NCBI Taxonomy" id="1718273"/>
    <lineage>
        <taxon>Viruses</taxon>
        <taxon>Duplodnaviria</taxon>
        <taxon>Heunggongvirae</taxon>
        <taxon>Uroviricota</taxon>
        <taxon>Caudoviricetes</taxon>
        <taxon>Mesyanzhinovviridae</taxon>
        <taxon>Rabinowitzvirinae</taxon>
        <taxon>Yuavirus</taxon>
        <taxon>Yuavirus PAE1</taxon>
        <taxon>Pseudomonas virus PAE1</taxon>
    </lineage>
</organism>
<dbReference type="Proteomes" id="UP000204629">
    <property type="component" value="Segment"/>
</dbReference>
<keyword evidence="2" id="KW-1185">Reference proteome</keyword>
<reference evidence="1 2" key="1">
    <citation type="journal article" date="2016" name="Genome Announc.">
        <title>Genome Sequences of Pseudomonas oryzihabitans Phage POR1 and Pseudomonas aeruginosa Phage PAE1.</title>
        <authorList>
            <person name="Dyson Z.A."/>
            <person name="Seviour R.J."/>
            <person name="Tucci J."/>
            <person name="Petrovski S."/>
        </authorList>
    </citation>
    <scope>NUCLEOTIDE SEQUENCE [LARGE SCALE GENOMIC DNA]</scope>
</reference>
<name>A0A0N7EMH2_9CAUD</name>
<proteinExistence type="predicted"/>
<sequence>MANKIDSNVTGLRYAEEDTIKNLPVSPVWYPLEPNGYNDFGGQLTTVARNPINPSRQRKKGVTTDLDASGGFGQDLTQNNLTRLLQGFFFADIREKATNIPTNGTAVPFSGVTGTSKTYTLGSGTVGSQFLAGDLALASGFGQASNNGLKNVASSTALTVVVTQTAVDETPPATAKLIKVGFQFGSAEMNIDVSGSYPRLLRASGTKDLTTLGLVVGEWVFIGGDATATKFTNAANNGFARVRAVAATYIEFDKTAGTMVAETGTGKTIQLFYGNVIKNERDANLIKRRTYQLERTLGQDANGTMSEYLVGAVPNELSLQIRQADKVTVDLSFVATDNEQRDGTAGVKTGSRPDLVDAPAFNTSSDFSRIKMHLLTAGNSNPTALFAFLTELTLTINNNVSPNKAVAVLGAFDVSAGTFQVSGNVTAYFADIAAVQAVRNNSDVTLDFALVKNNAGLVWDIPLLALGDGRLNVEQDQPITLPLSVDAAESAAGYTLLLNEFPYLPNAADV</sequence>
<dbReference type="GeneID" id="26642048"/>
<dbReference type="OrthoDB" id="1712at10239"/>